<comment type="caution">
    <text evidence="6">The sequence shown here is derived from an EMBL/GenBank/DDBJ whole genome shotgun (WGS) entry which is preliminary data.</text>
</comment>
<evidence type="ECO:0000256" key="2">
    <source>
        <dbReference type="SAM" id="SignalP"/>
    </source>
</evidence>
<dbReference type="InterPro" id="IPR033413">
    <property type="entry name" value="DUF5117"/>
</dbReference>
<dbReference type="CDD" id="cd04276">
    <property type="entry name" value="ZnMc_MMP_like_2"/>
    <property type="match status" value="1"/>
</dbReference>
<protein>
    <submittedName>
        <fullName evidence="6">Zinc-dependent metalloprotease</fullName>
    </submittedName>
</protein>
<dbReference type="InterPro" id="IPR033428">
    <property type="entry name" value="DUF5118"/>
</dbReference>
<feature type="chain" id="PRO_5036748488" evidence="2">
    <location>
        <begin position="20"/>
        <end position="843"/>
    </location>
</feature>
<keyword evidence="7" id="KW-1185">Reference proteome</keyword>
<evidence type="ECO:0000259" key="4">
    <source>
        <dbReference type="Pfam" id="PF17148"/>
    </source>
</evidence>
<keyword evidence="6" id="KW-0482">Metalloprotease</keyword>
<organism evidence="6 7">
    <name type="scientific">Panacibacter microcysteis</name>
    <dbReference type="NCBI Taxonomy" id="2793269"/>
    <lineage>
        <taxon>Bacteria</taxon>
        <taxon>Pseudomonadati</taxon>
        <taxon>Bacteroidota</taxon>
        <taxon>Chitinophagia</taxon>
        <taxon>Chitinophagales</taxon>
        <taxon>Chitinophagaceae</taxon>
        <taxon>Panacibacter</taxon>
    </lineage>
</organism>
<dbReference type="PANTHER" id="PTHR38478">
    <property type="entry name" value="PEPTIDASE M1A AND M12B"/>
    <property type="match status" value="1"/>
</dbReference>
<keyword evidence="6" id="KW-0378">Hydrolase</keyword>
<feature type="signal peptide" evidence="2">
    <location>
        <begin position="1"/>
        <end position="19"/>
    </location>
</feature>
<dbReference type="InterPro" id="IPR034032">
    <property type="entry name" value="Zn_MMP-like_bac"/>
</dbReference>
<gene>
    <name evidence="6" type="ORF">I5907_14380</name>
</gene>
<dbReference type="Proteomes" id="UP000628448">
    <property type="component" value="Unassembled WGS sequence"/>
</dbReference>
<feature type="domain" description="EcxA zinc-binding" evidence="3">
    <location>
        <begin position="437"/>
        <end position="746"/>
    </location>
</feature>
<feature type="domain" description="DUF5118" evidence="5">
    <location>
        <begin position="46"/>
        <end position="94"/>
    </location>
</feature>
<dbReference type="InterPro" id="IPR032534">
    <property type="entry name" value="EcxA_zinc-bd"/>
</dbReference>
<proteinExistence type="predicted"/>
<feature type="region of interest" description="Disordered" evidence="1">
    <location>
        <begin position="22"/>
        <end position="44"/>
    </location>
</feature>
<reference evidence="6" key="1">
    <citation type="submission" date="2020-11" db="EMBL/GenBank/DDBJ databases">
        <title>Bacterial whole genome sequence for Panacibacter sp. DH6.</title>
        <authorList>
            <person name="Le V."/>
            <person name="Ko S."/>
            <person name="Ahn C.-Y."/>
            <person name="Oh H.-M."/>
        </authorList>
    </citation>
    <scope>NUCLEOTIDE SEQUENCE</scope>
    <source>
        <strain evidence="6">DH6</strain>
    </source>
</reference>
<dbReference type="Pfam" id="PF17162">
    <property type="entry name" value="DUF5118"/>
    <property type="match status" value="1"/>
</dbReference>
<keyword evidence="6" id="KW-0645">Protease</keyword>
<dbReference type="SUPFAM" id="SSF55486">
    <property type="entry name" value="Metalloproteases ('zincins'), catalytic domain"/>
    <property type="match status" value="1"/>
</dbReference>
<name>A0A931GYR8_9BACT</name>
<dbReference type="GO" id="GO:0008237">
    <property type="term" value="F:metallopeptidase activity"/>
    <property type="evidence" value="ECO:0007669"/>
    <property type="project" value="UniProtKB-KW"/>
</dbReference>
<evidence type="ECO:0000259" key="5">
    <source>
        <dbReference type="Pfam" id="PF17162"/>
    </source>
</evidence>
<evidence type="ECO:0000259" key="3">
    <source>
        <dbReference type="Pfam" id="PF16313"/>
    </source>
</evidence>
<keyword evidence="2" id="KW-0732">Signal</keyword>
<dbReference type="AlphaFoldDB" id="A0A931GYR8"/>
<evidence type="ECO:0000313" key="6">
    <source>
        <dbReference type="EMBL" id="MBG9377427.1"/>
    </source>
</evidence>
<dbReference type="RefSeq" id="WP_196991511.1">
    <property type="nucleotide sequence ID" value="NZ_JADWYR010000002.1"/>
</dbReference>
<dbReference type="PANTHER" id="PTHR38478:SF1">
    <property type="entry name" value="ZINC DEPENDENT METALLOPROTEASE DOMAIN LIPOPROTEIN"/>
    <property type="match status" value="1"/>
</dbReference>
<evidence type="ECO:0000256" key="1">
    <source>
        <dbReference type="SAM" id="MobiDB-lite"/>
    </source>
</evidence>
<dbReference type="EMBL" id="JADWYR010000002">
    <property type="protein sequence ID" value="MBG9377427.1"/>
    <property type="molecule type" value="Genomic_DNA"/>
</dbReference>
<accession>A0A931GYR8</accession>
<sequence length="843" mass="94699">MKKIFVLFCALGIGFNLHAQKKKTDTVPSPPPVNKPDSTQPKDGLKKFKDVITDKAITKQGLFTVHKVDDKWYFEIPDSLFNRQVMAVTRFSKVAGGGFIYGGELANEQVVTWEKGPNKNVFLRVVTTISVADSTNQIYKAVTNSNVNPIAAAFDVKARSKDSSGLVIDVTSFFSGDNQVVSIDPMGKRSLNLANLATDRSFIKDIASFPLNIEVKTVKTFNSSPSMGGGGGIVISSGLPAAFAAGAVTFEMNTSFILLPKQPMKKRRFDPRVGYFADNYTVFGDDQQKVQDDIFVVRWRLEPKEEDIEKYKRGELVEPKKPIVYYIDPATPKQWRPYLIQGINDWQSAFEKAGFKNAIMGKEWPEDDTTMSLEDARFAVLRYFASGIENAYGPNVHDPRSGEILESHIGWYHNVMQLLHDWYMVQAAAVDPKARKMRFDDSLMGQLVRFVSSHEVGHTLGLRHNMGSSSKTPVEMLRNKAWVEANGHTASIMDYARFNYVAQPEDGITQKGLFPRIGDYDKWAIKWGYTLTDVKDEDADEKITNRWIIDSLGKNPRLWFGTELNPYDPRSQTEDLGDNSMKAGEYGIKNLKRIIQGLPEWTKEEADKYQNLDDMYGQVVIQFNRYMNHVIKNVGGIYETPKSVEQSGDVYEPAPKATQKEAIMFLQKQLFETPTWLFDKTILNKTSNPTSAETVNNIQIGAINSLFRPSRLNIMAVSSNRFGNANTYLVDEMMDDVKKGVWSELASKRPIDNMRRNVQKAYVEALISILNPAPPQQISGLPASFAALLGTNVKNTDVPSIVRAHLVSLRADILAAIPGTTDKMSKYHLQDVAERIKRALDPK</sequence>
<evidence type="ECO:0000313" key="7">
    <source>
        <dbReference type="Proteomes" id="UP000628448"/>
    </source>
</evidence>
<dbReference type="Pfam" id="PF16313">
    <property type="entry name" value="DUF4953"/>
    <property type="match status" value="1"/>
</dbReference>
<feature type="domain" description="DUF5117" evidence="4">
    <location>
        <begin position="103"/>
        <end position="304"/>
    </location>
</feature>
<dbReference type="Pfam" id="PF17148">
    <property type="entry name" value="DUF5117"/>
    <property type="match status" value="1"/>
</dbReference>